<keyword evidence="4 6" id="KW-0808">Transferase</keyword>
<comment type="similarity">
    <text evidence="2 6 8">Belongs to the citrate synthase family.</text>
</comment>
<evidence type="ECO:0000256" key="3">
    <source>
        <dbReference type="ARBA" id="ARBA00022532"/>
    </source>
</evidence>
<proteinExistence type="inferred from homology"/>
<dbReference type="GO" id="GO:0005829">
    <property type="term" value="C:cytosol"/>
    <property type="evidence" value="ECO:0007669"/>
    <property type="project" value="TreeGrafter"/>
</dbReference>
<evidence type="ECO:0000313" key="10">
    <source>
        <dbReference type="Proteomes" id="UP000178606"/>
    </source>
</evidence>
<dbReference type="PROSITE" id="PS00480">
    <property type="entry name" value="CITRATE_SYNTHASE"/>
    <property type="match status" value="1"/>
</dbReference>
<gene>
    <name evidence="9" type="ORF">A3F84_04035</name>
</gene>
<evidence type="ECO:0000256" key="5">
    <source>
        <dbReference type="ARBA" id="ARBA00049288"/>
    </source>
</evidence>
<dbReference type="EMBL" id="MFKF01000150">
    <property type="protein sequence ID" value="OGG52240.1"/>
    <property type="molecule type" value="Genomic_DNA"/>
</dbReference>
<evidence type="ECO:0000256" key="2">
    <source>
        <dbReference type="ARBA" id="ARBA00010566"/>
    </source>
</evidence>
<dbReference type="PANTHER" id="PTHR11739:SF4">
    <property type="entry name" value="CITRATE SYNTHASE, PEROXISOMAL"/>
    <property type="match status" value="1"/>
</dbReference>
<comment type="pathway">
    <text evidence="1">Carbohydrate metabolism; tricarboxylic acid cycle.</text>
</comment>
<dbReference type="AlphaFoldDB" id="A0A1F6CT43"/>
<keyword evidence="3" id="KW-0816">Tricarboxylic acid cycle</keyword>
<evidence type="ECO:0000256" key="1">
    <source>
        <dbReference type="ARBA" id="ARBA00005163"/>
    </source>
</evidence>
<dbReference type="GO" id="GO:0005975">
    <property type="term" value="P:carbohydrate metabolic process"/>
    <property type="evidence" value="ECO:0007669"/>
    <property type="project" value="TreeGrafter"/>
</dbReference>
<sequence>MSSSRGLEDVVAGTTALCLIDGRQGRLIYRGIDIHDMIGRASFEETAYLLWFGSLPTRSQLNDLNKKFVAERRLPAEVQTLLKAIARKASPMVALRTMVSALAICDPEAEDLSRDASLRKAIRMTAKFPAIIADSHRLRNHQDPIPSDPSLGHAANFLYILTGRIPDRAVAGMFDTCLILHADHEFNASTFAARVTAATLSDAYSAVTSAIGALKGSLHGGANEQVIRLLSAIGTPDRVEEYVQGMMSRKEKVPGFGHRVYKTEDPRATHLRRFSQELAQKTGDSRWYEMSRRVEEAMIASGMKARGICANVDFYSASTYYYMGIPTDLFTPVFALSRVVGWTAHILEQYADNRLIRPMGEYTGPQGVPYVPIEQRG</sequence>
<comment type="catalytic activity">
    <reaction evidence="5">
        <text>oxaloacetate + acetyl-CoA + H2O = citrate + CoA + H(+)</text>
        <dbReference type="Rhea" id="RHEA:16845"/>
        <dbReference type="ChEBI" id="CHEBI:15377"/>
        <dbReference type="ChEBI" id="CHEBI:15378"/>
        <dbReference type="ChEBI" id="CHEBI:16452"/>
        <dbReference type="ChEBI" id="CHEBI:16947"/>
        <dbReference type="ChEBI" id="CHEBI:57287"/>
        <dbReference type="ChEBI" id="CHEBI:57288"/>
        <dbReference type="EC" id="2.3.3.16"/>
    </reaction>
</comment>
<evidence type="ECO:0000256" key="8">
    <source>
        <dbReference type="RuleBase" id="RU003406"/>
    </source>
</evidence>
<reference evidence="9 10" key="1">
    <citation type="journal article" date="2016" name="Nat. Commun.">
        <title>Thousands of microbial genomes shed light on interconnected biogeochemical processes in an aquifer system.</title>
        <authorList>
            <person name="Anantharaman K."/>
            <person name="Brown C.T."/>
            <person name="Hug L.A."/>
            <person name="Sharon I."/>
            <person name="Castelle C.J."/>
            <person name="Probst A.J."/>
            <person name="Thomas B.C."/>
            <person name="Singh A."/>
            <person name="Wilkins M.J."/>
            <person name="Karaoz U."/>
            <person name="Brodie E.L."/>
            <person name="Williams K.H."/>
            <person name="Hubbard S.S."/>
            <person name="Banfield J.F."/>
        </authorList>
    </citation>
    <scope>NUCLEOTIDE SEQUENCE [LARGE SCALE GENOMIC DNA]</scope>
    <source>
        <strain evidence="10">RIFCSPLOWO2_12_FULL_64_10</strain>
    </source>
</reference>
<evidence type="ECO:0000256" key="7">
    <source>
        <dbReference type="PIRSR" id="PIRSR001369-1"/>
    </source>
</evidence>
<protein>
    <recommendedName>
        <fullName evidence="6">Citrate synthase</fullName>
    </recommendedName>
</protein>
<dbReference type="InterPro" id="IPR016142">
    <property type="entry name" value="Citrate_synth-like_lrg_a-sub"/>
</dbReference>
<dbReference type="SUPFAM" id="SSF48256">
    <property type="entry name" value="Citrate synthase"/>
    <property type="match status" value="1"/>
</dbReference>
<comment type="caution">
    <text evidence="9">The sequence shown here is derived from an EMBL/GenBank/DDBJ whole genome shotgun (WGS) entry which is preliminary data.</text>
</comment>
<dbReference type="GO" id="GO:0036440">
    <property type="term" value="F:citrate synthase activity"/>
    <property type="evidence" value="ECO:0007669"/>
    <property type="project" value="UniProtKB-EC"/>
</dbReference>
<dbReference type="PRINTS" id="PR00143">
    <property type="entry name" value="CITRTSNTHASE"/>
</dbReference>
<dbReference type="Pfam" id="PF00285">
    <property type="entry name" value="Citrate_synt"/>
    <property type="match status" value="1"/>
</dbReference>
<dbReference type="InterPro" id="IPR024176">
    <property type="entry name" value="Citrate_synthase_bac-typ"/>
</dbReference>
<accession>A0A1F6CT43</accession>
<dbReference type="Gene3D" id="1.10.230.10">
    <property type="entry name" value="Cytochrome P450-Terp, domain 2"/>
    <property type="match status" value="1"/>
</dbReference>
<dbReference type="InterPro" id="IPR002020">
    <property type="entry name" value="Citrate_synthase"/>
</dbReference>
<dbReference type="CDD" id="cd06110">
    <property type="entry name" value="BSuCS-II_like"/>
    <property type="match status" value="1"/>
</dbReference>
<feature type="active site" evidence="7">
    <location>
        <position position="258"/>
    </location>
</feature>
<dbReference type="PANTHER" id="PTHR11739">
    <property type="entry name" value="CITRATE SYNTHASE"/>
    <property type="match status" value="1"/>
</dbReference>
<dbReference type="InterPro" id="IPR036969">
    <property type="entry name" value="Citrate_synthase_sf"/>
</dbReference>
<dbReference type="InterPro" id="IPR011278">
    <property type="entry name" value="2-MeCitrate/Citrate_synth_II"/>
</dbReference>
<dbReference type="PIRSF" id="PIRSF001369">
    <property type="entry name" value="Citrate_synth"/>
    <property type="match status" value="1"/>
</dbReference>
<dbReference type="NCBIfam" id="TIGR01800">
    <property type="entry name" value="cit_synth_II"/>
    <property type="match status" value="1"/>
</dbReference>
<dbReference type="Gene3D" id="1.10.580.10">
    <property type="entry name" value="Citrate Synthase, domain 1"/>
    <property type="match status" value="1"/>
</dbReference>
<feature type="active site" evidence="7">
    <location>
        <position position="313"/>
    </location>
</feature>
<evidence type="ECO:0000313" key="9">
    <source>
        <dbReference type="EMBL" id="OGG52240.1"/>
    </source>
</evidence>
<dbReference type="InterPro" id="IPR016143">
    <property type="entry name" value="Citrate_synth-like_sm_a-sub"/>
</dbReference>
<dbReference type="UniPathway" id="UPA00223"/>
<evidence type="ECO:0000256" key="4">
    <source>
        <dbReference type="ARBA" id="ARBA00022679"/>
    </source>
</evidence>
<dbReference type="GO" id="GO:0006099">
    <property type="term" value="P:tricarboxylic acid cycle"/>
    <property type="evidence" value="ECO:0007669"/>
    <property type="project" value="UniProtKB-UniPathway"/>
</dbReference>
<evidence type="ECO:0000256" key="6">
    <source>
        <dbReference type="PIRNR" id="PIRNR001369"/>
    </source>
</evidence>
<organism evidence="9 10">
    <name type="scientific">Handelsmanbacteria sp. (strain RIFCSPLOWO2_12_FULL_64_10)</name>
    <dbReference type="NCBI Taxonomy" id="1817868"/>
    <lineage>
        <taxon>Bacteria</taxon>
        <taxon>Candidatus Handelsmaniibacteriota</taxon>
    </lineage>
</organism>
<dbReference type="Proteomes" id="UP000178606">
    <property type="component" value="Unassembled WGS sequence"/>
</dbReference>
<name>A0A1F6CT43_HANXR</name>
<dbReference type="InterPro" id="IPR019810">
    <property type="entry name" value="Citrate_synthase_AS"/>
</dbReference>